<gene>
    <name evidence="10" type="primary">cpsM</name>
    <name evidence="8" type="synonym">cpsN</name>
    <name evidence="7" type="ORF">YS104.seq-orf00014</name>
    <name evidence="8" type="ORF">YS107.seq-orf00014</name>
    <name evidence="9" type="ORF">YS109.seq-orf00014</name>
    <name evidence="10" type="ORF">YS110.seq-orf00014</name>
    <name evidence="11" type="ORF">YS111.seq-orf00014</name>
    <name evidence="12" type="ORF">YS117.seq-orf00015</name>
    <name evidence="13" type="ORF">YS122.seq-orf00014</name>
    <name evidence="14" type="ORF">YS123.seq-orf00014</name>
    <name evidence="15" type="ORF">YS125.seq-orf00014</name>
    <name evidence="16" type="ORF">YS131.seq-orf00014</name>
    <name evidence="17" type="ORF">YS132.seq-orf00014</name>
    <name evidence="18" type="ORF">YS145.seq-orf00014</name>
    <name evidence="19" type="ORF">YS146.seq-orf00014</name>
    <name evidence="20" type="ORF">YS159.seq-orf00014</name>
    <name evidence="21" type="ORF">YS173.seq-orf00014</name>
    <name evidence="22" type="ORF">YS85.seq-orf00014</name>
    <name evidence="23" type="ORF">YS87.seq-orf00014</name>
</gene>
<keyword evidence="4 5" id="KW-0472">Membrane</keyword>
<feature type="transmembrane region" description="Helical" evidence="5">
    <location>
        <begin position="202"/>
        <end position="218"/>
    </location>
</feature>
<evidence type="ECO:0000256" key="4">
    <source>
        <dbReference type="ARBA" id="ARBA00023136"/>
    </source>
</evidence>
<evidence type="ECO:0000313" key="12">
    <source>
        <dbReference type="EMBL" id="AKE79360.1"/>
    </source>
</evidence>
<evidence type="ECO:0000313" key="20">
    <source>
        <dbReference type="EMBL" id="AKE79780.1"/>
    </source>
</evidence>
<dbReference type="EMBL" id="KM972233">
    <property type="protein sequence ID" value="AKE79360.1"/>
    <property type="molecule type" value="Genomic_DNA"/>
</dbReference>
<comment type="subcellular location">
    <subcellularLocation>
        <location evidence="1">Membrane</location>
        <topology evidence="1">Multi-pass membrane protein</topology>
    </subcellularLocation>
</comment>
<proteinExistence type="predicted"/>
<protein>
    <submittedName>
        <fullName evidence="10">Wzy</fullName>
    </submittedName>
</protein>
<dbReference type="EMBL" id="KM972245">
    <property type="protein sequence ID" value="AKE79659.1"/>
    <property type="molecule type" value="Genomic_DNA"/>
</dbReference>
<dbReference type="EMBL" id="KM972228">
    <property type="protein sequence ID" value="AKE79247.1"/>
    <property type="molecule type" value="Genomic_DNA"/>
</dbReference>
<dbReference type="EMBL" id="KM972229">
    <property type="protein sequence ID" value="AKE79272.1"/>
    <property type="molecule type" value="Genomic_DNA"/>
</dbReference>
<evidence type="ECO:0000313" key="21">
    <source>
        <dbReference type="EMBL" id="AKE79925.1"/>
    </source>
</evidence>
<reference evidence="10" key="1">
    <citation type="journal article" date="2015" name="Appl. Environ. Microbiol.">
        <title>Eight Novel Capsular Polysaccharide Synthesis Gene Loci Identified in Nontypeable Streptococcus suis Isolates.</title>
        <authorList>
            <person name="Zheng H."/>
            <person name="Ji S."/>
            <person name="Liu Z."/>
            <person name="Lan R."/>
            <person name="Huang Y."/>
            <person name="Bai X."/>
            <person name="Gottschalk M."/>
            <person name="Xu J."/>
        </authorList>
    </citation>
    <scope>NUCLEOTIDE SEQUENCE</scope>
    <source>
        <strain evidence="7">YS104_seq</strain>
        <strain evidence="8">YS107_seq</strain>
        <strain evidence="9">YS109_seq</strain>
        <strain evidence="10">YS110_seq</strain>
        <strain evidence="11">YS111_seq</strain>
        <strain evidence="12">YS117_seq</strain>
        <strain evidence="13">YS122_seq</strain>
        <strain evidence="14">YS123_seq</strain>
        <strain evidence="15">YS125_seq</strain>
        <strain evidence="16">YS131_seq</strain>
        <strain evidence="17">YS132_seq</strain>
        <strain evidence="18">YS145_seq</strain>
        <strain evidence="19">YS146_seq</strain>
        <strain evidence="20">YS159_seq</strain>
        <strain evidence="21">YS173_seq</strain>
        <strain evidence="22">YS85_seq</strain>
        <strain evidence="23">YS87_seq</strain>
    </source>
</reference>
<evidence type="ECO:0000313" key="22">
    <source>
        <dbReference type="EMBL" id="AKE80565.1"/>
    </source>
</evidence>
<dbReference type="PANTHER" id="PTHR37422">
    <property type="entry name" value="TEICHURONIC ACID BIOSYNTHESIS PROTEIN TUAE"/>
    <property type="match status" value="1"/>
</dbReference>
<keyword evidence="3 5" id="KW-1133">Transmembrane helix</keyword>
<feature type="transmembrane region" description="Helical" evidence="5">
    <location>
        <begin position="178"/>
        <end position="196"/>
    </location>
</feature>
<evidence type="ECO:0000313" key="17">
    <source>
        <dbReference type="EMBL" id="AKE79536.1"/>
    </source>
</evidence>
<evidence type="ECO:0000313" key="7">
    <source>
        <dbReference type="EMBL" id="AKE79197.1"/>
    </source>
</evidence>
<dbReference type="EMBL" id="KM972226">
    <property type="protein sequence ID" value="AKE79197.1"/>
    <property type="molecule type" value="Genomic_DNA"/>
</dbReference>
<feature type="domain" description="O-antigen ligase-related" evidence="6">
    <location>
        <begin position="191"/>
        <end position="328"/>
    </location>
</feature>
<dbReference type="EMBL" id="KM972287">
    <property type="protein sequence ID" value="AKE80565.1"/>
    <property type="molecule type" value="Genomic_DNA"/>
</dbReference>
<evidence type="ECO:0000313" key="8">
    <source>
        <dbReference type="EMBL" id="AKE79222.1"/>
    </source>
</evidence>
<evidence type="ECO:0000256" key="3">
    <source>
        <dbReference type="ARBA" id="ARBA00022989"/>
    </source>
</evidence>
<organism evidence="10">
    <name type="scientific">Streptococcus suis</name>
    <dbReference type="NCBI Taxonomy" id="1307"/>
    <lineage>
        <taxon>Bacteria</taxon>
        <taxon>Bacillati</taxon>
        <taxon>Bacillota</taxon>
        <taxon>Bacilli</taxon>
        <taxon>Lactobacillales</taxon>
        <taxon>Streptococcaceae</taxon>
        <taxon>Streptococcus</taxon>
    </lineage>
</organism>
<dbReference type="EMBL" id="KM972244">
    <property type="protein sequence ID" value="AKE79634.1"/>
    <property type="molecule type" value="Genomic_DNA"/>
</dbReference>
<evidence type="ECO:0000313" key="16">
    <source>
        <dbReference type="EMBL" id="AKE79511.1"/>
    </source>
</evidence>
<feature type="transmembrane region" description="Helical" evidence="5">
    <location>
        <begin position="36"/>
        <end position="55"/>
    </location>
</feature>
<dbReference type="EMBL" id="KM972289">
    <property type="protein sequence ID" value="AKE80611.1"/>
    <property type="molecule type" value="Genomic_DNA"/>
</dbReference>
<dbReference type="EMBL" id="KM972230">
    <property type="protein sequence ID" value="AKE79297.1"/>
    <property type="molecule type" value="Genomic_DNA"/>
</dbReference>
<evidence type="ECO:0000313" key="19">
    <source>
        <dbReference type="EMBL" id="AKE79659.1"/>
    </source>
</evidence>
<dbReference type="EMBL" id="KM972237">
    <property type="protein sequence ID" value="AKE79464.1"/>
    <property type="molecule type" value="Genomic_DNA"/>
</dbReference>
<dbReference type="EMBL" id="KM972236">
    <property type="protein sequence ID" value="AKE79439.1"/>
    <property type="molecule type" value="Genomic_DNA"/>
</dbReference>
<feature type="transmembrane region" description="Helical" evidence="5">
    <location>
        <begin position="86"/>
        <end position="108"/>
    </location>
</feature>
<evidence type="ECO:0000259" key="6">
    <source>
        <dbReference type="Pfam" id="PF04932"/>
    </source>
</evidence>
<accession>A0A0F6S280</accession>
<dbReference type="AlphaFoldDB" id="A0A0F6S280"/>
<dbReference type="EMBL" id="KM972239">
    <property type="protein sequence ID" value="AKE79511.1"/>
    <property type="molecule type" value="Genomic_DNA"/>
</dbReference>
<dbReference type="EMBL" id="KM972235">
    <property type="protein sequence ID" value="AKE79414.1"/>
    <property type="molecule type" value="Genomic_DNA"/>
</dbReference>
<feature type="transmembrane region" description="Helical" evidence="5">
    <location>
        <begin position="120"/>
        <end position="138"/>
    </location>
</feature>
<dbReference type="EMBL" id="KM972240">
    <property type="protein sequence ID" value="AKE79536.1"/>
    <property type="molecule type" value="Genomic_DNA"/>
</dbReference>
<evidence type="ECO:0000313" key="11">
    <source>
        <dbReference type="EMBL" id="AKE79297.1"/>
    </source>
</evidence>
<evidence type="ECO:0000313" key="18">
    <source>
        <dbReference type="EMBL" id="AKE79634.1"/>
    </source>
</evidence>
<dbReference type="PANTHER" id="PTHR37422:SF13">
    <property type="entry name" value="LIPOPOLYSACCHARIDE BIOSYNTHESIS PROTEIN PA4999-RELATED"/>
    <property type="match status" value="1"/>
</dbReference>
<evidence type="ECO:0000256" key="2">
    <source>
        <dbReference type="ARBA" id="ARBA00022692"/>
    </source>
</evidence>
<name>A0A0F6S280_STRSU</name>
<dbReference type="EMBL" id="KM972251">
    <property type="protein sequence ID" value="AKE79780.1"/>
    <property type="molecule type" value="Genomic_DNA"/>
</dbReference>
<feature type="transmembrane region" description="Helical" evidence="5">
    <location>
        <begin position="347"/>
        <end position="365"/>
    </location>
</feature>
<dbReference type="InterPro" id="IPR007016">
    <property type="entry name" value="O-antigen_ligase-rel_domated"/>
</dbReference>
<feature type="transmembrane region" description="Helical" evidence="5">
    <location>
        <begin position="230"/>
        <end position="248"/>
    </location>
</feature>
<evidence type="ECO:0000313" key="15">
    <source>
        <dbReference type="EMBL" id="AKE79464.1"/>
    </source>
</evidence>
<sequence length="401" mass="47362">MKSKNNLVAVLAWLLPNSYAFIDVLKVFYPTINLQIVSSFLAAVAILLFFIQIYYKKYELMLFQVALLFIALLYSTRFFYHENFELYQSFYNSFLIRSFPAILVAMMLSRYNRIKEFIKWSEPYMLLYTLAVFITSFAPRNSIISYQALSYYSMTAYMLTIFSAVYRKNLLANGLTFFKFRSWTPICYGLMIVQLYTMLYGGGRGAFILCIIFTLIFFKKIFTSPRLFTVFLMCTLVLVIGIILTDYIDISQILNNDGVRRLVNFFGRYDRISGYQRLVLYERAWESIQERPLLGWGIGSTLLRFNGYSHNIFLDILHDTGLIGLSIMAFLMTICTIFWYKIRSIDWKIALFGFMIIETMVHMNFSGSYLADGRLWFWFTFIYCYYRWKKDEKNEVSNSTI</sequence>
<evidence type="ECO:0000313" key="23">
    <source>
        <dbReference type="EMBL" id="AKE80611.1"/>
    </source>
</evidence>
<feature type="transmembrane region" description="Helical" evidence="5">
    <location>
        <begin position="321"/>
        <end position="340"/>
    </location>
</feature>
<evidence type="ECO:0000256" key="1">
    <source>
        <dbReference type="ARBA" id="ARBA00004141"/>
    </source>
</evidence>
<feature type="transmembrane region" description="Helical" evidence="5">
    <location>
        <begin position="62"/>
        <end position="80"/>
    </location>
</feature>
<evidence type="ECO:0000313" key="13">
    <source>
        <dbReference type="EMBL" id="AKE79414.1"/>
    </source>
</evidence>
<evidence type="ECO:0000313" key="10">
    <source>
        <dbReference type="EMBL" id="AKE79272.1"/>
    </source>
</evidence>
<keyword evidence="2 5" id="KW-0812">Transmembrane</keyword>
<evidence type="ECO:0000313" key="14">
    <source>
        <dbReference type="EMBL" id="AKE79439.1"/>
    </source>
</evidence>
<evidence type="ECO:0000256" key="5">
    <source>
        <dbReference type="SAM" id="Phobius"/>
    </source>
</evidence>
<dbReference type="GO" id="GO:0016020">
    <property type="term" value="C:membrane"/>
    <property type="evidence" value="ECO:0007669"/>
    <property type="project" value="UniProtKB-SubCell"/>
</dbReference>
<feature type="transmembrane region" description="Helical" evidence="5">
    <location>
        <begin position="144"/>
        <end position="166"/>
    </location>
</feature>
<evidence type="ECO:0000313" key="9">
    <source>
        <dbReference type="EMBL" id="AKE79247.1"/>
    </source>
</evidence>
<dbReference type="EMBL" id="KM972258">
    <property type="protein sequence ID" value="AKE79925.1"/>
    <property type="molecule type" value="Genomic_DNA"/>
</dbReference>
<dbReference type="RefSeq" id="WP_099778220.1">
    <property type="nucleotide sequence ID" value="NZ_JABTZC010000003.1"/>
</dbReference>
<dbReference type="EMBL" id="KM972227">
    <property type="protein sequence ID" value="AKE79222.1"/>
    <property type="molecule type" value="Genomic_DNA"/>
</dbReference>
<dbReference type="Pfam" id="PF04932">
    <property type="entry name" value="Wzy_C"/>
    <property type="match status" value="1"/>
</dbReference>
<dbReference type="InterPro" id="IPR051533">
    <property type="entry name" value="WaaL-like"/>
</dbReference>